<dbReference type="PANTHER" id="PTHR37013">
    <property type="entry name" value="INTEGRAL MEMBRANE PROTEIN (AFU_ORTHOLOGUE AFUA_1G05950)-RELATED"/>
    <property type="match status" value="1"/>
</dbReference>
<dbReference type="EMBL" id="JAPWDO010000003">
    <property type="protein sequence ID" value="KAJ5477881.1"/>
    <property type="molecule type" value="Genomic_DNA"/>
</dbReference>
<feature type="transmembrane region" description="Helical" evidence="1">
    <location>
        <begin position="207"/>
        <end position="231"/>
    </location>
</feature>
<dbReference type="OrthoDB" id="405906at2759"/>
<sequence length="360" mass="40706">MNSSPQNPTSPLGSGNSTVDHALDISIIVLISIALYNALELAILILLSFRRYRSLYFWSLLTSAIGGVIPATIGGFLQFFNLVPLWLSLVLQIVGWVLMVPNQSVVLYSRLHLVSQSTAMLGFVRALIILCLIVIVVPTIVLNVGWTYMPRSPAWVQGYAAYERIQVTWFTVQECFISGVYIWEAVRIIRLTPSDDKWRHKILYELLAVNVAIIVMDLAVIILQYLSYYFAHLILKATVYSVKLKLEYAVLSMLVSIVHSRGSEWQFWPVDRTTSNIPSTWSVEAGPVIPAKDSQQGYEKNQERLKSYPQHNTHDTRASVMGRDLGAYERPLLGHAWTYIVGRLSETYGPHASVYQSRNR</sequence>
<feature type="transmembrane region" description="Helical" evidence="1">
    <location>
        <begin position="55"/>
        <end position="77"/>
    </location>
</feature>
<feature type="transmembrane region" description="Helical" evidence="1">
    <location>
        <begin position="25"/>
        <end position="48"/>
    </location>
</feature>
<comment type="caution">
    <text evidence="3">The sequence shown here is derived from an EMBL/GenBank/DDBJ whole genome shotgun (WGS) entry which is preliminary data.</text>
</comment>
<dbReference type="PANTHER" id="PTHR37013:SF5">
    <property type="entry name" value="INTEGRAL MEMBRANE PROTEIN"/>
    <property type="match status" value="1"/>
</dbReference>
<evidence type="ECO:0000259" key="2">
    <source>
        <dbReference type="Pfam" id="PF24802"/>
    </source>
</evidence>
<protein>
    <recommendedName>
        <fullName evidence="2">DUF7703 domain-containing protein</fullName>
    </recommendedName>
</protein>
<proteinExistence type="predicted"/>
<gene>
    <name evidence="3" type="ORF">N7530_003390</name>
</gene>
<dbReference type="InterPro" id="IPR056120">
    <property type="entry name" value="DUF7703"/>
</dbReference>
<reference evidence="3" key="2">
    <citation type="journal article" date="2023" name="IMA Fungus">
        <title>Comparative genomic study of the Penicillium genus elucidates a diverse pangenome and 15 lateral gene transfer events.</title>
        <authorList>
            <person name="Petersen C."/>
            <person name="Sorensen T."/>
            <person name="Nielsen M.R."/>
            <person name="Sondergaard T.E."/>
            <person name="Sorensen J.L."/>
            <person name="Fitzpatrick D.A."/>
            <person name="Frisvad J.C."/>
            <person name="Nielsen K.L."/>
        </authorList>
    </citation>
    <scope>NUCLEOTIDE SEQUENCE</scope>
    <source>
        <strain evidence="3">IBT 17660</strain>
    </source>
</reference>
<feature type="transmembrane region" description="Helical" evidence="1">
    <location>
        <begin position="122"/>
        <end position="146"/>
    </location>
</feature>
<evidence type="ECO:0000256" key="1">
    <source>
        <dbReference type="SAM" id="Phobius"/>
    </source>
</evidence>
<keyword evidence="4" id="KW-1185">Reference proteome</keyword>
<dbReference type="Proteomes" id="UP001147760">
    <property type="component" value="Unassembled WGS sequence"/>
</dbReference>
<organism evidence="3 4">
    <name type="scientific">Penicillium desertorum</name>
    <dbReference type="NCBI Taxonomy" id="1303715"/>
    <lineage>
        <taxon>Eukaryota</taxon>
        <taxon>Fungi</taxon>
        <taxon>Dikarya</taxon>
        <taxon>Ascomycota</taxon>
        <taxon>Pezizomycotina</taxon>
        <taxon>Eurotiomycetes</taxon>
        <taxon>Eurotiomycetidae</taxon>
        <taxon>Eurotiales</taxon>
        <taxon>Aspergillaceae</taxon>
        <taxon>Penicillium</taxon>
    </lineage>
</organism>
<evidence type="ECO:0000313" key="3">
    <source>
        <dbReference type="EMBL" id="KAJ5477881.1"/>
    </source>
</evidence>
<evidence type="ECO:0000313" key="4">
    <source>
        <dbReference type="Proteomes" id="UP001147760"/>
    </source>
</evidence>
<dbReference type="AlphaFoldDB" id="A0A9W9WWB7"/>
<feature type="domain" description="DUF7703" evidence="2">
    <location>
        <begin position="17"/>
        <end position="258"/>
    </location>
</feature>
<accession>A0A9W9WWB7</accession>
<keyword evidence="1" id="KW-0472">Membrane</keyword>
<keyword evidence="1" id="KW-0812">Transmembrane</keyword>
<feature type="transmembrane region" description="Helical" evidence="1">
    <location>
        <begin position="166"/>
        <end position="186"/>
    </location>
</feature>
<reference evidence="3" key="1">
    <citation type="submission" date="2022-12" db="EMBL/GenBank/DDBJ databases">
        <authorList>
            <person name="Petersen C."/>
        </authorList>
    </citation>
    <scope>NUCLEOTIDE SEQUENCE</scope>
    <source>
        <strain evidence="3">IBT 17660</strain>
    </source>
</reference>
<keyword evidence="1" id="KW-1133">Transmembrane helix</keyword>
<dbReference type="Pfam" id="PF24802">
    <property type="entry name" value="DUF7703"/>
    <property type="match status" value="1"/>
</dbReference>
<name>A0A9W9WWB7_9EURO</name>